<evidence type="ECO:0000313" key="1">
    <source>
        <dbReference type="EMBL" id="JAH57573.1"/>
    </source>
</evidence>
<proteinExistence type="predicted"/>
<organism evidence="1">
    <name type="scientific">Anguilla anguilla</name>
    <name type="common">European freshwater eel</name>
    <name type="synonym">Muraena anguilla</name>
    <dbReference type="NCBI Taxonomy" id="7936"/>
    <lineage>
        <taxon>Eukaryota</taxon>
        <taxon>Metazoa</taxon>
        <taxon>Chordata</taxon>
        <taxon>Craniata</taxon>
        <taxon>Vertebrata</taxon>
        <taxon>Euteleostomi</taxon>
        <taxon>Actinopterygii</taxon>
        <taxon>Neopterygii</taxon>
        <taxon>Teleostei</taxon>
        <taxon>Anguilliformes</taxon>
        <taxon>Anguillidae</taxon>
        <taxon>Anguilla</taxon>
    </lineage>
</organism>
<reference evidence="1" key="2">
    <citation type="journal article" date="2015" name="Fish Shellfish Immunol.">
        <title>Early steps in the European eel (Anguilla anguilla)-Vibrio vulnificus interaction in the gills: Role of the RtxA13 toxin.</title>
        <authorList>
            <person name="Callol A."/>
            <person name="Pajuelo D."/>
            <person name="Ebbesson L."/>
            <person name="Teles M."/>
            <person name="MacKenzie S."/>
            <person name="Amaro C."/>
        </authorList>
    </citation>
    <scope>NUCLEOTIDE SEQUENCE</scope>
</reference>
<sequence>MSCGLLLGLYGDSEMTNQDEAIVLSTVICPLVWTEYEPCHGQCVSDSPSG</sequence>
<reference evidence="1" key="1">
    <citation type="submission" date="2014-11" db="EMBL/GenBank/DDBJ databases">
        <authorList>
            <person name="Amaro Gonzalez C."/>
        </authorList>
    </citation>
    <scope>NUCLEOTIDE SEQUENCE</scope>
</reference>
<accession>A0A0E9TXU4</accession>
<dbReference type="EMBL" id="GBXM01051004">
    <property type="protein sequence ID" value="JAH57573.1"/>
    <property type="molecule type" value="Transcribed_RNA"/>
</dbReference>
<name>A0A0E9TXU4_ANGAN</name>
<protein>
    <submittedName>
        <fullName evidence="1">Uncharacterized protein</fullName>
    </submittedName>
</protein>
<dbReference type="AlphaFoldDB" id="A0A0E9TXU4"/>